<dbReference type="Proteomes" id="UP000619265">
    <property type="component" value="Unassembled WGS sequence"/>
</dbReference>
<evidence type="ECO:0000256" key="1">
    <source>
        <dbReference type="PROSITE-ProRule" id="PRU00023"/>
    </source>
</evidence>
<dbReference type="EMBL" id="LIHL02000008">
    <property type="protein sequence ID" value="KAF5463253.1"/>
    <property type="molecule type" value="Genomic_DNA"/>
</dbReference>
<keyword evidence="2" id="KW-1133">Transmembrane helix</keyword>
<dbReference type="InterPro" id="IPR026961">
    <property type="entry name" value="PGG_dom"/>
</dbReference>
<sequence>MEYSIVQGSSPEEGKTLFEMAMKGKWSEVVDTCTENPFLLSAGGITRTKDTLLHLAVSEGQEKTVLEITKVISELPISKEFVGRRNDGGNTALHLAAVVGNVAMCKCLAGIDSSLIVARNEDGETPLSLAVLFGKNQAFICLTQMLMLDKERFSHSKTMKYGTHGYTILHYAINGDHYDLALDIIKLYGERGYNVNVANEEGITPFHLLAGKPSAFPSGSLLLLGWCKTIIYHCMIVDEHDVEQNHDHPIERNYRACVNFLLLFRNLVRLIVQVAIRCKVREQRDEESPETQPENPELRTQNGAWKHRFSPAIYGLFYKIFKLANRTMVIVLIALGIPTIRKIYEEKKKHKLSILIMNELLRSTVDEVYEYYYRGSKKALHPSDTATVDPDEIDPYLDEDDTQTETPILIAARNGISEIVEKILELFPIAIHDMNEENKNVMLLAVQYRQPHVFQILLQKNIMIRDRVLRVVDKSGNNAAHLAAELGAYRPWLIPGEALQMQWEMKWFEFVTQNIPSNLLTRCNNDGKTPEELFIENHKQLVKDGGKWLIKTSESYSLVAALIATVAFASSTAVPGGVKEDNGSPTLENRTPFHLFAISSLIALCFSVTALVTFLSILTSRNKEKDFGKDLPTKLLIGLTSLFFSIAAVLITFCSGHFFVIDEKLKYVAYPVYAATCLPVTFFAVMQFPLYFDLIESTFKKVPRRSYKASVLI</sequence>
<dbReference type="PANTHER" id="PTHR24177">
    <property type="entry name" value="CASKIN"/>
    <property type="match status" value="1"/>
</dbReference>
<name>A0A833XBA7_JUGRE</name>
<dbReference type="Pfam" id="PF00023">
    <property type="entry name" value="Ank"/>
    <property type="match status" value="1"/>
</dbReference>
<accession>A0A833XBA7</accession>
<dbReference type="SMART" id="SM00248">
    <property type="entry name" value="ANK"/>
    <property type="match status" value="6"/>
</dbReference>
<protein>
    <recommendedName>
        <fullName evidence="3">PGG domain-containing protein</fullName>
    </recommendedName>
</protein>
<dbReference type="Pfam" id="PF12796">
    <property type="entry name" value="Ank_2"/>
    <property type="match status" value="2"/>
</dbReference>
<feature type="repeat" description="ANK" evidence="1">
    <location>
        <begin position="164"/>
        <end position="200"/>
    </location>
</feature>
<feature type="transmembrane region" description="Helical" evidence="2">
    <location>
        <begin position="556"/>
        <end position="574"/>
    </location>
</feature>
<keyword evidence="2" id="KW-0812">Transmembrane</keyword>
<dbReference type="InterPro" id="IPR036770">
    <property type="entry name" value="Ankyrin_rpt-contain_sf"/>
</dbReference>
<dbReference type="Gramene" id="Jr08_19750_p1">
    <property type="protein sequence ID" value="cds.Jr08_19750_p1"/>
    <property type="gene ID" value="Jr08_19750"/>
</dbReference>
<gene>
    <name evidence="4" type="ORF">F2P56_019178</name>
</gene>
<feature type="transmembrane region" description="Helical" evidence="2">
    <location>
        <begin position="323"/>
        <end position="344"/>
    </location>
</feature>
<dbReference type="SUPFAM" id="SSF48403">
    <property type="entry name" value="Ankyrin repeat"/>
    <property type="match status" value="1"/>
</dbReference>
<dbReference type="PROSITE" id="PS50297">
    <property type="entry name" value="ANK_REP_REGION"/>
    <property type="match status" value="1"/>
</dbReference>
<dbReference type="PROSITE" id="PS50088">
    <property type="entry name" value="ANK_REPEAT"/>
    <property type="match status" value="1"/>
</dbReference>
<evidence type="ECO:0000313" key="4">
    <source>
        <dbReference type="EMBL" id="KAF5463253.1"/>
    </source>
</evidence>
<comment type="caution">
    <text evidence="4">The sequence shown here is derived from an EMBL/GenBank/DDBJ whole genome shotgun (WGS) entry which is preliminary data.</text>
</comment>
<organism evidence="4 5">
    <name type="scientific">Juglans regia</name>
    <name type="common">English walnut</name>
    <dbReference type="NCBI Taxonomy" id="51240"/>
    <lineage>
        <taxon>Eukaryota</taxon>
        <taxon>Viridiplantae</taxon>
        <taxon>Streptophyta</taxon>
        <taxon>Embryophyta</taxon>
        <taxon>Tracheophyta</taxon>
        <taxon>Spermatophyta</taxon>
        <taxon>Magnoliopsida</taxon>
        <taxon>eudicotyledons</taxon>
        <taxon>Gunneridae</taxon>
        <taxon>Pentapetalae</taxon>
        <taxon>rosids</taxon>
        <taxon>fabids</taxon>
        <taxon>Fagales</taxon>
        <taxon>Juglandaceae</taxon>
        <taxon>Juglans</taxon>
    </lineage>
</organism>
<feature type="domain" description="PGG" evidence="3">
    <location>
        <begin position="547"/>
        <end position="659"/>
    </location>
</feature>
<dbReference type="AlphaFoldDB" id="A0A833XBA7"/>
<feature type="transmembrane region" description="Helical" evidence="2">
    <location>
        <begin position="594"/>
        <end position="615"/>
    </location>
</feature>
<dbReference type="Pfam" id="PF13962">
    <property type="entry name" value="PGG"/>
    <property type="match status" value="1"/>
</dbReference>
<feature type="transmembrane region" description="Helical" evidence="2">
    <location>
        <begin position="635"/>
        <end position="660"/>
    </location>
</feature>
<dbReference type="PANTHER" id="PTHR24177:SF103">
    <property type="entry name" value="PGG DOMAIN-CONTAINING PROTEIN"/>
    <property type="match status" value="1"/>
</dbReference>
<feature type="transmembrane region" description="Helical" evidence="2">
    <location>
        <begin position="672"/>
        <end position="695"/>
    </location>
</feature>
<keyword evidence="1" id="KW-0040">ANK repeat</keyword>
<dbReference type="Gene3D" id="1.25.40.20">
    <property type="entry name" value="Ankyrin repeat-containing domain"/>
    <property type="match status" value="3"/>
</dbReference>
<proteinExistence type="predicted"/>
<evidence type="ECO:0000256" key="2">
    <source>
        <dbReference type="SAM" id="Phobius"/>
    </source>
</evidence>
<dbReference type="InterPro" id="IPR002110">
    <property type="entry name" value="Ankyrin_rpt"/>
</dbReference>
<reference evidence="4" key="1">
    <citation type="submission" date="2015-10" db="EMBL/GenBank/DDBJ databases">
        <authorList>
            <person name="Martinez-Garcia P.J."/>
            <person name="Crepeau M.W."/>
            <person name="Puiu D."/>
            <person name="Gonzalez-Ibeas D."/>
            <person name="Whalen J."/>
            <person name="Stevens K."/>
            <person name="Paul R."/>
            <person name="Butterfield T."/>
            <person name="Britton M."/>
            <person name="Reagan R."/>
            <person name="Chakraborty S."/>
            <person name="Walawage S.L."/>
            <person name="Vasquez-Gross H.A."/>
            <person name="Cardeno C."/>
            <person name="Famula R."/>
            <person name="Pratt K."/>
            <person name="Kuruganti S."/>
            <person name="Aradhya M.K."/>
            <person name="Leslie C.A."/>
            <person name="Dandekar A.M."/>
            <person name="Salzberg S.L."/>
            <person name="Wegrzyn J.L."/>
            <person name="Langley C.H."/>
            <person name="Neale D.B."/>
        </authorList>
    </citation>
    <scope>NUCLEOTIDE SEQUENCE</scope>
    <source>
        <tissue evidence="4">Leaves</tissue>
    </source>
</reference>
<evidence type="ECO:0000259" key="3">
    <source>
        <dbReference type="Pfam" id="PF13962"/>
    </source>
</evidence>
<keyword evidence="2" id="KW-0472">Membrane</keyword>
<reference evidence="4" key="2">
    <citation type="submission" date="2020-03" db="EMBL/GenBank/DDBJ databases">
        <title>Walnut 2.0.</title>
        <authorList>
            <person name="Marrano A."/>
            <person name="Britton M."/>
            <person name="Zimin A.V."/>
            <person name="Zaini P.A."/>
            <person name="Workman R."/>
            <person name="Puiu D."/>
            <person name="Bianco L."/>
            <person name="Allen B.J."/>
            <person name="Troggio M."/>
            <person name="Leslie C.A."/>
            <person name="Timp W."/>
            <person name="Dendekar A."/>
            <person name="Salzberg S.L."/>
            <person name="Neale D.B."/>
        </authorList>
    </citation>
    <scope>NUCLEOTIDE SEQUENCE</scope>
    <source>
        <tissue evidence="4">Leaves</tissue>
    </source>
</reference>
<evidence type="ECO:0000313" key="5">
    <source>
        <dbReference type="Proteomes" id="UP000619265"/>
    </source>
</evidence>